<evidence type="ECO:0000259" key="5">
    <source>
        <dbReference type="PROSITE" id="PS50893"/>
    </source>
</evidence>
<keyword evidence="2" id="KW-0813">Transport</keyword>
<dbReference type="SMART" id="SM00382">
    <property type="entry name" value="AAA"/>
    <property type="match status" value="1"/>
</dbReference>
<comment type="caution">
    <text evidence="6">The sequence shown here is derived from an EMBL/GenBank/DDBJ whole genome shotgun (WGS) entry which is preliminary data.</text>
</comment>
<evidence type="ECO:0000313" key="6">
    <source>
        <dbReference type="EMBL" id="MQY28642.1"/>
    </source>
</evidence>
<keyword evidence="3" id="KW-0547">Nucleotide-binding</keyword>
<dbReference type="Proteomes" id="UP000431401">
    <property type="component" value="Unassembled WGS sequence"/>
</dbReference>
<dbReference type="SUPFAM" id="SSF52540">
    <property type="entry name" value="P-loop containing nucleoside triphosphate hydrolases"/>
    <property type="match status" value="1"/>
</dbReference>
<dbReference type="PROSITE" id="PS50893">
    <property type="entry name" value="ABC_TRANSPORTER_2"/>
    <property type="match status" value="1"/>
</dbReference>
<dbReference type="GO" id="GO:0016887">
    <property type="term" value="F:ATP hydrolysis activity"/>
    <property type="evidence" value="ECO:0007669"/>
    <property type="project" value="InterPro"/>
</dbReference>
<dbReference type="AlphaFoldDB" id="A0A7K0DTH2"/>
<name>A0A7K0DTH2_9NOCA</name>
<reference evidence="6 7" key="1">
    <citation type="submission" date="2019-10" db="EMBL/GenBank/DDBJ databases">
        <title>Nocardia macrotermitis sp. nov. and Nocardia aurantia sp. nov., isolated from the gut of fungus growing-termite Macrotermes natalensis.</title>
        <authorList>
            <person name="Benndorf R."/>
            <person name="Schwitalla J."/>
            <person name="Martin K."/>
            <person name="De Beer W."/>
            <person name="Kaster A.-K."/>
            <person name="Vollmers J."/>
            <person name="Poulsen M."/>
            <person name="Beemelmanns C."/>
        </authorList>
    </citation>
    <scope>NUCLEOTIDE SEQUENCE [LARGE SCALE GENOMIC DNA]</scope>
    <source>
        <strain evidence="6 7">RB56</strain>
    </source>
</reference>
<dbReference type="OrthoDB" id="4529050at2"/>
<dbReference type="EMBL" id="WEGI01000009">
    <property type="protein sequence ID" value="MQY28642.1"/>
    <property type="molecule type" value="Genomic_DNA"/>
</dbReference>
<dbReference type="PANTHER" id="PTHR43335">
    <property type="entry name" value="ABC TRANSPORTER, ATP-BINDING PROTEIN"/>
    <property type="match status" value="1"/>
</dbReference>
<sequence length="306" mass="31410">MSRARTPAITAAGLTKRFDATVAVHDVSFTVTAGSVAALVGPPGSGKTTVAGLMLGLVAPTAGTRTVEGRAGAVLDPRGLQPGATVRGQLRVYAGAAGAPDEEVDALLVRTGLRDLAGQRVRSLGPAQQIRLAAAIALLGDPPVLVLDDPFDGLEAPDRSWLADLLRGHTRRGGTALLTSQSLAAAVPIADQLIVLSEGVVVYQGTPRTLRRSHPDRLIVGASSPIALATALAAYGFTDTVMRSDGRLAVAEAGRKDIENAAVAARVQLTELIPEPVHPDRVLAALTRSGPAPVSPVPTSPYGVPR</sequence>
<dbReference type="Pfam" id="PF00005">
    <property type="entry name" value="ABC_tran"/>
    <property type="match status" value="1"/>
</dbReference>
<gene>
    <name evidence="6" type="primary">btuD_18</name>
    <name evidence="6" type="ORF">NRB56_42260</name>
</gene>
<dbReference type="InterPro" id="IPR003439">
    <property type="entry name" value="ABC_transporter-like_ATP-bd"/>
</dbReference>
<proteinExistence type="inferred from homology"/>
<dbReference type="GO" id="GO:0005524">
    <property type="term" value="F:ATP binding"/>
    <property type="evidence" value="ECO:0007669"/>
    <property type="project" value="UniProtKB-KW"/>
</dbReference>
<dbReference type="InterPro" id="IPR027417">
    <property type="entry name" value="P-loop_NTPase"/>
</dbReference>
<dbReference type="PANTHER" id="PTHR43335:SF4">
    <property type="entry name" value="ABC TRANSPORTER, ATP-BINDING PROTEIN"/>
    <property type="match status" value="1"/>
</dbReference>
<accession>A0A7K0DTH2</accession>
<keyword evidence="7" id="KW-1185">Reference proteome</keyword>
<dbReference type="InterPro" id="IPR003593">
    <property type="entry name" value="AAA+_ATPase"/>
</dbReference>
<evidence type="ECO:0000256" key="4">
    <source>
        <dbReference type="ARBA" id="ARBA00022840"/>
    </source>
</evidence>
<protein>
    <submittedName>
        <fullName evidence="6">Vitamin B12 import ATP-binding protein BtuD</fullName>
    </submittedName>
</protein>
<organism evidence="6 7">
    <name type="scientific">Nocardia aurantia</name>
    <dbReference type="NCBI Taxonomy" id="2585199"/>
    <lineage>
        <taxon>Bacteria</taxon>
        <taxon>Bacillati</taxon>
        <taxon>Actinomycetota</taxon>
        <taxon>Actinomycetes</taxon>
        <taxon>Mycobacteriales</taxon>
        <taxon>Nocardiaceae</taxon>
        <taxon>Nocardia</taxon>
    </lineage>
</organism>
<evidence type="ECO:0000256" key="3">
    <source>
        <dbReference type="ARBA" id="ARBA00022741"/>
    </source>
</evidence>
<comment type="similarity">
    <text evidence="1">Belongs to the ABC transporter superfamily.</text>
</comment>
<dbReference type="Gene3D" id="3.40.50.300">
    <property type="entry name" value="P-loop containing nucleotide triphosphate hydrolases"/>
    <property type="match status" value="1"/>
</dbReference>
<feature type="domain" description="ABC transporter" evidence="5">
    <location>
        <begin position="9"/>
        <end position="223"/>
    </location>
</feature>
<evidence type="ECO:0000313" key="7">
    <source>
        <dbReference type="Proteomes" id="UP000431401"/>
    </source>
</evidence>
<dbReference type="RefSeq" id="WP_153344778.1">
    <property type="nucleotide sequence ID" value="NZ_WEGI01000009.1"/>
</dbReference>
<evidence type="ECO:0000256" key="2">
    <source>
        <dbReference type="ARBA" id="ARBA00022448"/>
    </source>
</evidence>
<evidence type="ECO:0000256" key="1">
    <source>
        <dbReference type="ARBA" id="ARBA00005417"/>
    </source>
</evidence>
<keyword evidence="4 6" id="KW-0067">ATP-binding</keyword>